<dbReference type="InterPro" id="IPR039424">
    <property type="entry name" value="SBP_5"/>
</dbReference>
<dbReference type="Gene3D" id="3.40.190.10">
    <property type="entry name" value="Periplasmic binding protein-like II"/>
    <property type="match status" value="1"/>
</dbReference>
<dbReference type="GO" id="GO:0030288">
    <property type="term" value="C:outer membrane-bounded periplasmic space"/>
    <property type="evidence" value="ECO:0007669"/>
    <property type="project" value="UniProtKB-ARBA"/>
</dbReference>
<dbReference type="Pfam" id="PF00496">
    <property type="entry name" value="SBP_bac_5"/>
    <property type="match status" value="1"/>
</dbReference>
<dbReference type="OrthoDB" id="9803988at2"/>
<dbReference type="Proteomes" id="UP000244904">
    <property type="component" value="Unassembled WGS sequence"/>
</dbReference>
<name>A0A2R8AZM1_9RHOB</name>
<organism evidence="5 6">
    <name type="scientific">Pseudoprimorskyibacter insulae</name>
    <dbReference type="NCBI Taxonomy" id="1695997"/>
    <lineage>
        <taxon>Bacteria</taxon>
        <taxon>Pseudomonadati</taxon>
        <taxon>Pseudomonadota</taxon>
        <taxon>Alphaproteobacteria</taxon>
        <taxon>Rhodobacterales</taxon>
        <taxon>Paracoccaceae</taxon>
        <taxon>Pseudoprimorskyibacter</taxon>
    </lineage>
</organism>
<evidence type="ECO:0000256" key="2">
    <source>
        <dbReference type="ARBA" id="ARBA00005695"/>
    </source>
</evidence>
<dbReference type="PANTHER" id="PTHR30290">
    <property type="entry name" value="PERIPLASMIC BINDING COMPONENT OF ABC TRANSPORTER"/>
    <property type="match status" value="1"/>
</dbReference>
<dbReference type="GO" id="GO:1904680">
    <property type="term" value="F:peptide transmembrane transporter activity"/>
    <property type="evidence" value="ECO:0007669"/>
    <property type="project" value="TreeGrafter"/>
</dbReference>
<evidence type="ECO:0000256" key="3">
    <source>
        <dbReference type="SAM" id="SignalP"/>
    </source>
</evidence>
<comment type="similarity">
    <text evidence="2">Belongs to the bacterial solute-binding protein 5 family.</text>
</comment>
<protein>
    <submittedName>
        <fullName evidence="5">Heme-binding protein A</fullName>
    </submittedName>
</protein>
<dbReference type="GO" id="GO:0043190">
    <property type="term" value="C:ATP-binding cassette (ABC) transporter complex"/>
    <property type="evidence" value="ECO:0007669"/>
    <property type="project" value="InterPro"/>
</dbReference>
<evidence type="ECO:0000256" key="1">
    <source>
        <dbReference type="ARBA" id="ARBA00004418"/>
    </source>
</evidence>
<keyword evidence="3" id="KW-0732">Signal</keyword>
<dbReference type="PIRSF" id="PIRSF002741">
    <property type="entry name" value="MppA"/>
    <property type="match status" value="1"/>
</dbReference>
<dbReference type="EMBL" id="OMOJ01000010">
    <property type="protein sequence ID" value="SPF81492.1"/>
    <property type="molecule type" value="Genomic_DNA"/>
</dbReference>
<accession>A0A2R8AZM1</accession>
<comment type="subcellular location">
    <subcellularLocation>
        <location evidence="1">Periplasm</location>
    </subcellularLocation>
</comment>
<feature type="chain" id="PRO_5015336395" evidence="3">
    <location>
        <begin position="27"/>
        <end position="510"/>
    </location>
</feature>
<evidence type="ECO:0000313" key="6">
    <source>
        <dbReference type="Proteomes" id="UP000244904"/>
    </source>
</evidence>
<reference evidence="6" key="1">
    <citation type="submission" date="2018-03" db="EMBL/GenBank/DDBJ databases">
        <authorList>
            <person name="Rodrigo-Torres L."/>
            <person name="Arahal R. D."/>
            <person name="Lucena T."/>
        </authorList>
    </citation>
    <scope>NUCLEOTIDE SEQUENCE [LARGE SCALE GENOMIC DNA]</scope>
    <source>
        <strain evidence="6">CECT 8871</strain>
    </source>
</reference>
<dbReference type="AlphaFoldDB" id="A0A2R8AZM1"/>
<sequence length="510" mass="55743">MLKKAVQRLAAGTLAVVPLLAGIAHADKADDTLRVAFTEDIINLDYHYTTKREYIIISELVDETLLAINPANGSYLPALATAWEQLDPVTMDLTLRDDVTFHDGTAMTADDVAYTYNTISTQASQTLSGGRIAVWFDRAEALEPQKVRFHFKTQYPLALQDMAIRVPIRKQGTYEAGGSFDPNAASGGPVGLGPYRVTSFESGSELVLERYDGYYAGGPKGDPAIGTVVIRSLPDEGTQQAELMSGSIDWINGVPRDVAESLGKMPNVKHLSGPDRRIGFLILDAGGLVDPEGPLTNLKVRRAMAHAIDRAGIASALIGGAAARIEGACHPSELGCNQEVTIYDHDPEKARALLAEAGFAEGFETEIWSYRDKPMSEAIVSDLKAVGIKVNLRQVKLDSLNVARANRQIPAYFGTWGGDTAPPIRQHFDPETDRNLSGDAELSAMVTEAYAELDPDRQGELFAKIHARITDQVYWIPLWSYSVNYLTDPELVFPLDDDGFPRLYKASWTQ</sequence>
<dbReference type="SUPFAM" id="SSF53850">
    <property type="entry name" value="Periplasmic binding protein-like II"/>
    <property type="match status" value="1"/>
</dbReference>
<proteinExistence type="inferred from homology"/>
<dbReference type="InterPro" id="IPR030678">
    <property type="entry name" value="Peptide/Ni-bd"/>
</dbReference>
<dbReference type="GO" id="GO:0015833">
    <property type="term" value="P:peptide transport"/>
    <property type="evidence" value="ECO:0007669"/>
    <property type="project" value="TreeGrafter"/>
</dbReference>
<gene>
    <name evidence="5" type="primary">hbpA_2</name>
    <name evidence="5" type="ORF">PRI8871_03316</name>
</gene>
<keyword evidence="6" id="KW-1185">Reference proteome</keyword>
<evidence type="ECO:0000259" key="4">
    <source>
        <dbReference type="Pfam" id="PF00496"/>
    </source>
</evidence>
<dbReference type="InterPro" id="IPR000914">
    <property type="entry name" value="SBP_5_dom"/>
</dbReference>
<dbReference type="RefSeq" id="WP_108887281.1">
    <property type="nucleotide sequence ID" value="NZ_OMOJ01000010.1"/>
</dbReference>
<feature type="signal peptide" evidence="3">
    <location>
        <begin position="1"/>
        <end position="26"/>
    </location>
</feature>
<feature type="domain" description="Solute-binding protein family 5" evidence="4">
    <location>
        <begin position="76"/>
        <end position="423"/>
    </location>
</feature>
<dbReference type="Gene3D" id="3.10.105.10">
    <property type="entry name" value="Dipeptide-binding Protein, Domain 3"/>
    <property type="match status" value="1"/>
</dbReference>
<evidence type="ECO:0000313" key="5">
    <source>
        <dbReference type="EMBL" id="SPF81492.1"/>
    </source>
</evidence>